<dbReference type="GO" id="GO:0043565">
    <property type="term" value="F:sequence-specific DNA binding"/>
    <property type="evidence" value="ECO:0007669"/>
    <property type="project" value="TreeGrafter"/>
</dbReference>
<dbReference type="Proteomes" id="UP000274358">
    <property type="component" value="Unassembled WGS sequence"/>
</dbReference>
<reference evidence="2 3" key="1">
    <citation type="submission" date="2018-12" db="EMBL/GenBank/DDBJ databases">
        <title>Dyella dinghuensis sp. nov. DHOA06 and Dyella choica sp. nov. 4M-K27, isolated from forest soil.</title>
        <authorList>
            <person name="Qiu L.-H."/>
            <person name="Gao Z.-H."/>
        </authorList>
    </citation>
    <scope>NUCLEOTIDE SEQUENCE [LARGE SCALE GENOMIC DNA]</scope>
    <source>
        <strain evidence="2 3">4M-K27</strain>
    </source>
</reference>
<name>A0A3S0PLA7_9GAMM</name>
<dbReference type="NCBIfam" id="NF047646">
    <property type="entry name" value="REP_Tyr_transpos"/>
    <property type="match status" value="1"/>
</dbReference>
<dbReference type="AlphaFoldDB" id="A0A3S0PLA7"/>
<sequence>MRTYTRARIPGATYFFTVTLAERHGNDLLTRHIDALREAFRVTRQEHPFVVEAVVVLPEHLHCLWKLPANDHDFPLRWRLIKARFSRMIPANETPSPSRLRKGERGIWQRRYWEHLICDDRDMRQHFDYIHFNPIKHGYVARVADWPYSSFHRHVAGGRYPVDWAVAPGAVDLVSAGE</sequence>
<accession>A0A3S0PLA7</accession>
<dbReference type="GO" id="GO:0004803">
    <property type="term" value="F:transposase activity"/>
    <property type="evidence" value="ECO:0007669"/>
    <property type="project" value="InterPro"/>
</dbReference>
<dbReference type="SUPFAM" id="SSF143422">
    <property type="entry name" value="Transposase IS200-like"/>
    <property type="match status" value="1"/>
</dbReference>
<evidence type="ECO:0000259" key="1">
    <source>
        <dbReference type="SMART" id="SM01321"/>
    </source>
</evidence>
<dbReference type="PANTHER" id="PTHR36966">
    <property type="entry name" value="REP-ASSOCIATED TYROSINE TRANSPOSASE"/>
    <property type="match status" value="1"/>
</dbReference>
<feature type="domain" description="Transposase IS200-like" evidence="1">
    <location>
        <begin position="9"/>
        <end position="133"/>
    </location>
</feature>
<dbReference type="InterPro" id="IPR052715">
    <property type="entry name" value="RAYT_transposase"/>
</dbReference>
<dbReference type="RefSeq" id="WP_126685484.1">
    <property type="nucleotide sequence ID" value="NZ_RYYV01000010.1"/>
</dbReference>
<keyword evidence="3" id="KW-1185">Reference proteome</keyword>
<comment type="caution">
    <text evidence="2">The sequence shown here is derived from an EMBL/GenBank/DDBJ whole genome shotgun (WGS) entry which is preliminary data.</text>
</comment>
<evidence type="ECO:0000313" key="3">
    <source>
        <dbReference type="Proteomes" id="UP000274358"/>
    </source>
</evidence>
<protein>
    <submittedName>
        <fullName evidence="2">Transposase</fullName>
    </submittedName>
</protein>
<dbReference type="InterPro" id="IPR002686">
    <property type="entry name" value="Transposase_17"/>
</dbReference>
<gene>
    <name evidence="2" type="ORF">EKH80_14490</name>
</gene>
<dbReference type="OrthoDB" id="9794403at2"/>
<dbReference type="InterPro" id="IPR036515">
    <property type="entry name" value="Transposase_17_sf"/>
</dbReference>
<dbReference type="SMART" id="SM01321">
    <property type="entry name" value="Y1_Tnp"/>
    <property type="match status" value="1"/>
</dbReference>
<proteinExistence type="predicted"/>
<dbReference type="GO" id="GO:0006313">
    <property type="term" value="P:DNA transposition"/>
    <property type="evidence" value="ECO:0007669"/>
    <property type="project" value="InterPro"/>
</dbReference>
<evidence type="ECO:0000313" key="2">
    <source>
        <dbReference type="EMBL" id="RUL74038.1"/>
    </source>
</evidence>
<organism evidence="2 3">
    <name type="scientific">Dyella choica</name>
    <dbReference type="NCBI Taxonomy" id="1927959"/>
    <lineage>
        <taxon>Bacteria</taxon>
        <taxon>Pseudomonadati</taxon>
        <taxon>Pseudomonadota</taxon>
        <taxon>Gammaproteobacteria</taxon>
        <taxon>Lysobacterales</taxon>
        <taxon>Rhodanobacteraceae</taxon>
        <taxon>Dyella</taxon>
    </lineage>
</organism>
<dbReference type="Gene3D" id="3.30.70.1290">
    <property type="entry name" value="Transposase IS200-like"/>
    <property type="match status" value="1"/>
</dbReference>
<dbReference type="PANTHER" id="PTHR36966:SF1">
    <property type="entry name" value="REP-ASSOCIATED TYROSINE TRANSPOSASE"/>
    <property type="match status" value="1"/>
</dbReference>
<dbReference type="EMBL" id="RYYV01000010">
    <property type="protein sequence ID" value="RUL74038.1"/>
    <property type="molecule type" value="Genomic_DNA"/>
</dbReference>